<protein>
    <submittedName>
        <fullName evidence="1">Uncharacterized protein</fullName>
    </submittedName>
</protein>
<organism evidence="1 2">
    <name type="scientific">Streptomyces phage Warpy</name>
    <dbReference type="NCBI Taxonomy" id="2015805"/>
    <lineage>
        <taxon>Viruses</taxon>
        <taxon>Duplodnaviria</taxon>
        <taxon>Heunggongvirae</taxon>
        <taxon>Uroviricota</taxon>
        <taxon>Caudoviricetes</taxon>
        <taxon>Stanwilliamsviridae</taxon>
        <taxon>Boydwoodruffvirinae</taxon>
        <taxon>Samistivirus</taxon>
        <taxon>Samistivirus jay2jay</taxon>
    </lineage>
</organism>
<reference evidence="2" key="1">
    <citation type="submission" date="2017-06" db="EMBL/GenBank/DDBJ databases">
        <authorList>
            <person name="Kim H.J."/>
            <person name="Triplett B.A."/>
        </authorList>
    </citation>
    <scope>NUCLEOTIDE SEQUENCE [LARGE SCALE GENOMIC DNA]</scope>
</reference>
<gene>
    <name evidence="1" type="ORF">SEA_WARPY_44</name>
</gene>
<evidence type="ECO:0000313" key="1">
    <source>
        <dbReference type="EMBL" id="ASN73118.1"/>
    </source>
</evidence>
<accession>A0A221SAV1</accession>
<sequence>MRNNHTFYLTYELDGNKYETEEVFSHRSANFQKSILEEDGARNVKIVKFEHLQFQEES</sequence>
<dbReference type="Proteomes" id="UP000225633">
    <property type="component" value="Segment"/>
</dbReference>
<proteinExistence type="predicted"/>
<dbReference type="EMBL" id="MF358541">
    <property type="protein sequence ID" value="ASN73118.1"/>
    <property type="molecule type" value="Genomic_DNA"/>
</dbReference>
<evidence type="ECO:0000313" key="2">
    <source>
        <dbReference type="Proteomes" id="UP000225633"/>
    </source>
</evidence>
<name>A0A221SAV1_9CAUD</name>